<dbReference type="Pfam" id="PF20061">
    <property type="entry name" value="DUF6460"/>
    <property type="match status" value="1"/>
</dbReference>
<dbReference type="AlphaFoldDB" id="A0A7W5Z740"/>
<dbReference type="InterPro" id="IPR045594">
    <property type="entry name" value="DUF6460"/>
</dbReference>
<protein>
    <recommendedName>
        <fullName evidence="2">DUF6460 domain-containing protein</fullName>
    </recommendedName>
</protein>
<evidence type="ECO:0000313" key="3">
    <source>
        <dbReference type="EMBL" id="MBB3811347.1"/>
    </source>
</evidence>
<feature type="transmembrane region" description="Helical" evidence="1">
    <location>
        <begin position="17"/>
        <end position="37"/>
    </location>
</feature>
<organism evidence="3 4">
    <name type="scientific">Pseudochelatococcus contaminans</name>
    <dbReference type="NCBI Taxonomy" id="1538103"/>
    <lineage>
        <taxon>Bacteria</taxon>
        <taxon>Pseudomonadati</taxon>
        <taxon>Pseudomonadota</taxon>
        <taxon>Alphaproteobacteria</taxon>
        <taxon>Hyphomicrobiales</taxon>
        <taxon>Chelatococcaceae</taxon>
        <taxon>Pseudochelatococcus</taxon>
    </lineage>
</organism>
<proteinExistence type="predicted"/>
<feature type="transmembrane region" description="Helical" evidence="1">
    <location>
        <begin position="64"/>
        <end position="85"/>
    </location>
</feature>
<comment type="caution">
    <text evidence="3">The sequence shown here is derived from an EMBL/GenBank/DDBJ whole genome shotgun (WGS) entry which is preliminary data.</text>
</comment>
<dbReference type="EMBL" id="JACICC010000016">
    <property type="protein sequence ID" value="MBB3811347.1"/>
    <property type="molecule type" value="Genomic_DNA"/>
</dbReference>
<feature type="domain" description="DUF6460" evidence="2">
    <location>
        <begin position="54"/>
        <end position="88"/>
    </location>
</feature>
<reference evidence="3 4" key="1">
    <citation type="submission" date="2020-08" db="EMBL/GenBank/DDBJ databases">
        <title>Genomic Encyclopedia of Type Strains, Phase IV (KMG-IV): sequencing the most valuable type-strain genomes for metagenomic binning, comparative biology and taxonomic classification.</title>
        <authorList>
            <person name="Goeker M."/>
        </authorList>
    </citation>
    <scope>NUCLEOTIDE SEQUENCE [LARGE SCALE GENOMIC DNA]</scope>
    <source>
        <strain evidence="3 4">DSM 28760</strain>
    </source>
</reference>
<keyword evidence="4" id="KW-1185">Reference proteome</keyword>
<accession>A0A7W5Z740</accession>
<keyword evidence="1" id="KW-0472">Membrane</keyword>
<keyword evidence="1" id="KW-1133">Transmembrane helix</keyword>
<name>A0A7W5Z740_9HYPH</name>
<keyword evidence="1" id="KW-0812">Transmembrane</keyword>
<dbReference type="RefSeq" id="WP_183754717.1">
    <property type="nucleotide sequence ID" value="NZ_JACICC010000016.1"/>
</dbReference>
<sequence length="89" mass="9703">MSNGSLNRFIGGSPGGVLIRLLFLSIVVGAIMSWWGVTPFDLYDGTILLVRELIDQGFASLNNLGIWILYGAIVVVPIWLVLRLLRSGS</sequence>
<dbReference type="Proteomes" id="UP000537592">
    <property type="component" value="Unassembled WGS sequence"/>
</dbReference>
<evidence type="ECO:0000259" key="2">
    <source>
        <dbReference type="Pfam" id="PF20061"/>
    </source>
</evidence>
<evidence type="ECO:0000313" key="4">
    <source>
        <dbReference type="Proteomes" id="UP000537592"/>
    </source>
</evidence>
<gene>
    <name evidence="3" type="ORF">FHS81_003461</name>
</gene>
<evidence type="ECO:0000256" key="1">
    <source>
        <dbReference type="SAM" id="Phobius"/>
    </source>
</evidence>